<gene>
    <name evidence="2" type="primary">Contig14500.g15448</name>
    <name evidence="2" type="ORF">STYLEM_16319</name>
</gene>
<keyword evidence="1" id="KW-0472">Membrane</keyword>
<protein>
    <recommendedName>
        <fullName evidence="4">Transmembrane protein</fullName>
    </recommendedName>
</protein>
<feature type="transmembrane region" description="Helical" evidence="1">
    <location>
        <begin position="242"/>
        <end position="266"/>
    </location>
</feature>
<dbReference type="OrthoDB" id="323588at2759"/>
<reference evidence="2 3" key="1">
    <citation type="submission" date="2014-06" db="EMBL/GenBank/DDBJ databases">
        <authorList>
            <person name="Swart Estienne"/>
        </authorList>
    </citation>
    <scope>NUCLEOTIDE SEQUENCE [LARGE SCALE GENOMIC DNA]</scope>
    <source>
        <strain evidence="2 3">130c</strain>
    </source>
</reference>
<dbReference type="SUPFAM" id="SSF103473">
    <property type="entry name" value="MFS general substrate transporter"/>
    <property type="match status" value="1"/>
</dbReference>
<dbReference type="EMBL" id="CCKQ01015405">
    <property type="protein sequence ID" value="CDW87216.1"/>
    <property type="molecule type" value="Genomic_DNA"/>
</dbReference>
<keyword evidence="3" id="KW-1185">Reference proteome</keyword>
<sequence>MKAPKVKEESDDDSYSTIIKNILYFSFGSALYFYLCSPIAHFVSKHFTTINTGVNFIDNIYYRYYVHTKFLPLQQWAYYSIMLATGFMFINLVNLKNIRGNPFLGFNNSYYHFKYTIFLSFALFLTSGIVVFRQSHDLASYCEHNSQIDPFIVNPVDPKQTDIDVHAPLFKIFMTIEKMNYTRPYSILDKPDCYIYSDDEVFDYNYHIWTFAFLLGLQFTHLQVGFMKNFSLSWDIMKTWPLILWLVFFSFIGFMIYIFTYLFYLYAQINLLYNYVGCIGIIVGGIWLRGKQLGPKAVLHIHHYFIGIVSCMLICYQNTFFTVLHALFSGVMIEGGCRWGFVGIWSLPQENSINTENAKVILTSLAQSKARHENHKLLAAKNQLPIVQATPQSNMVDEQRVGLIQDSSSNQSFSYEYEDIKDSNQLA</sequence>
<dbReference type="Proteomes" id="UP000039865">
    <property type="component" value="Unassembled WGS sequence"/>
</dbReference>
<dbReference type="InParanoid" id="A0A078AYK8"/>
<feature type="transmembrane region" description="Helical" evidence="1">
    <location>
        <begin position="206"/>
        <end position="230"/>
    </location>
</feature>
<evidence type="ECO:0008006" key="4">
    <source>
        <dbReference type="Google" id="ProtNLM"/>
    </source>
</evidence>
<evidence type="ECO:0000313" key="2">
    <source>
        <dbReference type="EMBL" id="CDW87216.1"/>
    </source>
</evidence>
<organism evidence="2 3">
    <name type="scientific">Stylonychia lemnae</name>
    <name type="common">Ciliate</name>
    <dbReference type="NCBI Taxonomy" id="5949"/>
    <lineage>
        <taxon>Eukaryota</taxon>
        <taxon>Sar</taxon>
        <taxon>Alveolata</taxon>
        <taxon>Ciliophora</taxon>
        <taxon>Intramacronucleata</taxon>
        <taxon>Spirotrichea</taxon>
        <taxon>Stichotrichia</taxon>
        <taxon>Sporadotrichida</taxon>
        <taxon>Oxytrichidae</taxon>
        <taxon>Stylonychinae</taxon>
        <taxon>Stylonychia</taxon>
    </lineage>
</organism>
<keyword evidence="1" id="KW-0812">Transmembrane</keyword>
<keyword evidence="1" id="KW-1133">Transmembrane helix</keyword>
<dbReference type="AlphaFoldDB" id="A0A078AYK8"/>
<feature type="transmembrane region" description="Helical" evidence="1">
    <location>
        <begin position="272"/>
        <end position="289"/>
    </location>
</feature>
<evidence type="ECO:0000313" key="3">
    <source>
        <dbReference type="Proteomes" id="UP000039865"/>
    </source>
</evidence>
<evidence type="ECO:0000256" key="1">
    <source>
        <dbReference type="SAM" id="Phobius"/>
    </source>
</evidence>
<feature type="transmembrane region" description="Helical" evidence="1">
    <location>
        <begin position="21"/>
        <end position="43"/>
    </location>
</feature>
<dbReference type="InterPro" id="IPR036259">
    <property type="entry name" value="MFS_trans_sf"/>
</dbReference>
<name>A0A078AYK8_STYLE</name>
<accession>A0A078AYK8</accession>
<feature type="transmembrane region" description="Helical" evidence="1">
    <location>
        <begin position="115"/>
        <end position="132"/>
    </location>
</feature>
<feature type="transmembrane region" description="Helical" evidence="1">
    <location>
        <begin position="76"/>
        <end position="95"/>
    </location>
</feature>
<proteinExistence type="predicted"/>
<feature type="transmembrane region" description="Helical" evidence="1">
    <location>
        <begin position="301"/>
        <end position="328"/>
    </location>
</feature>